<evidence type="ECO:0000256" key="1">
    <source>
        <dbReference type="SAM" id="Phobius"/>
    </source>
</evidence>
<comment type="caution">
    <text evidence="3">The sequence shown here is derived from an EMBL/GenBank/DDBJ whole genome shotgun (WGS) entry which is preliminary data.</text>
</comment>
<gene>
    <name evidence="3" type="ORF">GCM10007100_11250</name>
</gene>
<sequence length="217" mass="22955">MMNKQLGYLGISGLAVAAGAVAVLLVMMKKTQPLKIDEALSPTGVPAREGQSSAPAIRIAAPVFLQKDPSWGVKPLGPSGDSIASHGCTLCSMAMALGSQGFAIAPDELNDRLEENGGFTESSLLIWGAIERVTGGKFTVEIHNGPSHDLIDRELAQGNPVIAKVLYDNRIYHWVLVTGKDSSGYLIADPLGNGDAHQPMTNYPSGIYAVRFLRAKG</sequence>
<feature type="transmembrane region" description="Helical" evidence="1">
    <location>
        <begin position="6"/>
        <end position="27"/>
    </location>
</feature>
<keyword evidence="1" id="KW-0472">Membrane</keyword>
<accession>A0A918THL9</accession>
<feature type="domain" description="Peptidase C39-like" evidence="2">
    <location>
        <begin position="84"/>
        <end position="190"/>
    </location>
</feature>
<dbReference type="Proteomes" id="UP000644507">
    <property type="component" value="Unassembled WGS sequence"/>
</dbReference>
<reference evidence="3" key="2">
    <citation type="submission" date="2020-09" db="EMBL/GenBank/DDBJ databases">
        <authorList>
            <person name="Sun Q."/>
            <person name="Kim S."/>
        </authorList>
    </citation>
    <scope>NUCLEOTIDE SEQUENCE</scope>
    <source>
        <strain evidence="3">KCTC 12988</strain>
    </source>
</reference>
<dbReference type="AlphaFoldDB" id="A0A918THL9"/>
<keyword evidence="4" id="KW-1185">Reference proteome</keyword>
<protein>
    <recommendedName>
        <fullName evidence="2">Peptidase C39-like domain-containing protein</fullName>
    </recommendedName>
</protein>
<dbReference type="RefSeq" id="WP_189568136.1">
    <property type="nucleotide sequence ID" value="NZ_BMXI01000003.1"/>
</dbReference>
<evidence type="ECO:0000313" key="4">
    <source>
        <dbReference type="Proteomes" id="UP000644507"/>
    </source>
</evidence>
<keyword evidence="1" id="KW-1133">Transmembrane helix</keyword>
<dbReference type="InterPro" id="IPR039564">
    <property type="entry name" value="Peptidase_C39-like"/>
</dbReference>
<dbReference type="PANTHER" id="PTHR40524:SF1">
    <property type="entry name" value="PEPTIDASE C39-LIKE DOMAIN-CONTAINING PROTEIN"/>
    <property type="match status" value="1"/>
</dbReference>
<dbReference type="PANTHER" id="PTHR40524">
    <property type="entry name" value="PEPTIDASE_C39_2 DOMAIN-CONTAINING PROTEIN"/>
    <property type="match status" value="1"/>
</dbReference>
<keyword evidence="1" id="KW-0812">Transmembrane</keyword>
<evidence type="ECO:0000313" key="3">
    <source>
        <dbReference type="EMBL" id="GHC47223.1"/>
    </source>
</evidence>
<evidence type="ECO:0000259" key="2">
    <source>
        <dbReference type="Pfam" id="PF13529"/>
    </source>
</evidence>
<dbReference type="EMBL" id="BMXI01000003">
    <property type="protein sequence ID" value="GHC47223.1"/>
    <property type="molecule type" value="Genomic_DNA"/>
</dbReference>
<dbReference type="Gene3D" id="3.90.70.10">
    <property type="entry name" value="Cysteine proteinases"/>
    <property type="match status" value="1"/>
</dbReference>
<proteinExistence type="predicted"/>
<reference evidence="3" key="1">
    <citation type="journal article" date="2014" name="Int. J. Syst. Evol. Microbiol.">
        <title>Complete genome sequence of Corynebacterium casei LMG S-19264T (=DSM 44701T), isolated from a smear-ripened cheese.</title>
        <authorList>
            <consortium name="US DOE Joint Genome Institute (JGI-PGF)"/>
            <person name="Walter F."/>
            <person name="Albersmeier A."/>
            <person name="Kalinowski J."/>
            <person name="Ruckert C."/>
        </authorList>
    </citation>
    <scope>NUCLEOTIDE SEQUENCE</scope>
    <source>
        <strain evidence="3">KCTC 12988</strain>
    </source>
</reference>
<organism evidence="3 4">
    <name type="scientific">Roseibacillus persicicus</name>
    <dbReference type="NCBI Taxonomy" id="454148"/>
    <lineage>
        <taxon>Bacteria</taxon>
        <taxon>Pseudomonadati</taxon>
        <taxon>Verrucomicrobiota</taxon>
        <taxon>Verrucomicrobiia</taxon>
        <taxon>Verrucomicrobiales</taxon>
        <taxon>Verrucomicrobiaceae</taxon>
        <taxon>Roseibacillus</taxon>
    </lineage>
</organism>
<dbReference type="Pfam" id="PF13529">
    <property type="entry name" value="Peptidase_C39_2"/>
    <property type="match status" value="1"/>
</dbReference>
<name>A0A918THL9_9BACT</name>